<protein>
    <submittedName>
        <fullName evidence="1">Uncharacterized protein</fullName>
    </submittedName>
</protein>
<dbReference type="AlphaFoldDB" id="A0A0C9YTB8"/>
<keyword evidence="2" id="KW-1185">Reference proteome</keyword>
<reference evidence="1 2" key="1">
    <citation type="submission" date="2014-04" db="EMBL/GenBank/DDBJ databases">
        <authorList>
            <consortium name="DOE Joint Genome Institute"/>
            <person name="Kuo A."/>
            <person name="Kohler A."/>
            <person name="Costa M.D."/>
            <person name="Nagy L.G."/>
            <person name="Floudas D."/>
            <person name="Copeland A."/>
            <person name="Barry K.W."/>
            <person name="Cichocki N."/>
            <person name="Veneault-Fourrey C."/>
            <person name="LaButti K."/>
            <person name="Lindquist E.A."/>
            <person name="Lipzen A."/>
            <person name="Lundell T."/>
            <person name="Morin E."/>
            <person name="Murat C."/>
            <person name="Sun H."/>
            <person name="Tunlid A."/>
            <person name="Henrissat B."/>
            <person name="Grigoriev I.V."/>
            <person name="Hibbett D.S."/>
            <person name="Martin F."/>
            <person name="Nordberg H.P."/>
            <person name="Cantor M.N."/>
            <person name="Hua S.X."/>
        </authorList>
    </citation>
    <scope>NUCLEOTIDE SEQUENCE [LARGE SCALE GENOMIC DNA]</scope>
    <source>
        <strain evidence="1 2">441</strain>
    </source>
</reference>
<dbReference type="Proteomes" id="UP000054018">
    <property type="component" value="Unassembled WGS sequence"/>
</dbReference>
<accession>A0A0C9YTB8</accession>
<sequence length="93" mass="10280">MGVNSMQHAGRMQHAQSLVGTDPRGVTLKIWRSEMSICFQLQHREITSTSAWRRQKAVGTSIPQQARWAGVAFGGSGVCCDMQLPTLVMYANE</sequence>
<dbReference type="EMBL" id="KN833833">
    <property type="protein sequence ID" value="KIK17289.1"/>
    <property type="molecule type" value="Genomic_DNA"/>
</dbReference>
<dbReference type="HOGENOM" id="CLU_2400517_0_0_1"/>
<name>A0A0C9YTB8_9AGAM</name>
<proteinExistence type="predicted"/>
<evidence type="ECO:0000313" key="1">
    <source>
        <dbReference type="EMBL" id="KIK17289.1"/>
    </source>
</evidence>
<gene>
    <name evidence="1" type="ORF">PISMIDRAFT_229943</name>
</gene>
<organism evidence="1 2">
    <name type="scientific">Pisolithus microcarpus 441</name>
    <dbReference type="NCBI Taxonomy" id="765257"/>
    <lineage>
        <taxon>Eukaryota</taxon>
        <taxon>Fungi</taxon>
        <taxon>Dikarya</taxon>
        <taxon>Basidiomycota</taxon>
        <taxon>Agaricomycotina</taxon>
        <taxon>Agaricomycetes</taxon>
        <taxon>Agaricomycetidae</taxon>
        <taxon>Boletales</taxon>
        <taxon>Sclerodermatineae</taxon>
        <taxon>Pisolithaceae</taxon>
        <taxon>Pisolithus</taxon>
    </lineage>
</organism>
<evidence type="ECO:0000313" key="2">
    <source>
        <dbReference type="Proteomes" id="UP000054018"/>
    </source>
</evidence>
<reference evidence="2" key="2">
    <citation type="submission" date="2015-01" db="EMBL/GenBank/DDBJ databases">
        <title>Evolutionary Origins and Diversification of the Mycorrhizal Mutualists.</title>
        <authorList>
            <consortium name="DOE Joint Genome Institute"/>
            <consortium name="Mycorrhizal Genomics Consortium"/>
            <person name="Kohler A."/>
            <person name="Kuo A."/>
            <person name="Nagy L.G."/>
            <person name="Floudas D."/>
            <person name="Copeland A."/>
            <person name="Barry K.W."/>
            <person name="Cichocki N."/>
            <person name="Veneault-Fourrey C."/>
            <person name="LaButti K."/>
            <person name="Lindquist E.A."/>
            <person name="Lipzen A."/>
            <person name="Lundell T."/>
            <person name="Morin E."/>
            <person name="Murat C."/>
            <person name="Riley R."/>
            <person name="Ohm R."/>
            <person name="Sun H."/>
            <person name="Tunlid A."/>
            <person name="Henrissat B."/>
            <person name="Grigoriev I.V."/>
            <person name="Hibbett D.S."/>
            <person name="Martin F."/>
        </authorList>
    </citation>
    <scope>NUCLEOTIDE SEQUENCE [LARGE SCALE GENOMIC DNA]</scope>
    <source>
        <strain evidence="2">441</strain>
    </source>
</reference>